<dbReference type="GO" id="GO:0006355">
    <property type="term" value="P:regulation of DNA-templated transcription"/>
    <property type="evidence" value="ECO:0007669"/>
    <property type="project" value="InterPro"/>
</dbReference>
<evidence type="ECO:0000259" key="7">
    <source>
        <dbReference type="PROSITE" id="PS50045"/>
    </source>
</evidence>
<dbReference type="EMBL" id="JAPYYP010000005">
    <property type="protein sequence ID" value="MDA5107899.1"/>
    <property type="molecule type" value="Genomic_DNA"/>
</dbReference>
<gene>
    <name evidence="9" type="ORF">O3V59_05985</name>
</gene>
<dbReference type="InterPro" id="IPR011006">
    <property type="entry name" value="CheY-like_superfamily"/>
</dbReference>
<dbReference type="AlphaFoldDB" id="A0A9X3Z2R2"/>
<dbReference type="PROSITE" id="PS50110">
    <property type="entry name" value="RESPONSE_REGULATORY"/>
    <property type="match status" value="1"/>
</dbReference>
<dbReference type="InterPro" id="IPR025662">
    <property type="entry name" value="Sigma_54_int_dom_ATP-bd_1"/>
</dbReference>
<dbReference type="Pfam" id="PF00072">
    <property type="entry name" value="Response_reg"/>
    <property type="match status" value="1"/>
</dbReference>
<dbReference type="PANTHER" id="PTHR32071">
    <property type="entry name" value="TRANSCRIPTIONAL REGULATORY PROTEIN"/>
    <property type="match status" value="1"/>
</dbReference>
<keyword evidence="6" id="KW-0597">Phosphoprotein</keyword>
<keyword evidence="4" id="KW-0238">DNA-binding</keyword>
<sequence>MSAHGVLIVDDEVKLCRNIAIKLEKEGYTTYQAYDGKSAIDLVRKHPISVVLLDYMLNDMTGLDVLSVIKREKPNTIVFMLTAYGNIESAVMAMKGGAADYFNKPVELRKIKEVVDSVCRTLPTGESSEDTIIFANEKMKQIRRVLEQVTPTDAIMLLLGESGVGKTALAKWIHQYSHRKDKPFVCINCASIPETLLESELFGYAKGAFTGAAESRPGKFEAANGGTIFLDEIGEISPAMQAKLLHVIEEKTVTRLGSHASLKVDVRILAATNKPLKQLVQQGRFREDLYYRLNVVEIEIPPLRERREDIPLLVEQTLRELNEKYGKTISISSELMKMLLNEPWPGNIRELINTLERMHILKESGTLDVQDFAVRQPVAYRRPVWEEIQLNDRLQDVLDEVEEHLIREAIRRAGGNHTKAAHLLGISRNTLIYKLKKMRRP</sequence>
<name>A0A9X3Z2R2_9BACL</name>
<dbReference type="SMART" id="SM00382">
    <property type="entry name" value="AAA"/>
    <property type="match status" value="1"/>
</dbReference>
<protein>
    <submittedName>
        <fullName evidence="9">Sigma-54 dependent transcriptional regulator</fullName>
    </submittedName>
</protein>
<dbReference type="Pfam" id="PF00158">
    <property type="entry name" value="Sigma54_activat"/>
    <property type="match status" value="1"/>
</dbReference>
<dbReference type="InterPro" id="IPR002078">
    <property type="entry name" value="Sigma_54_int"/>
</dbReference>
<dbReference type="InterPro" id="IPR027417">
    <property type="entry name" value="P-loop_NTPase"/>
</dbReference>
<evidence type="ECO:0000256" key="2">
    <source>
        <dbReference type="ARBA" id="ARBA00022840"/>
    </source>
</evidence>
<keyword evidence="2" id="KW-0067">ATP-binding</keyword>
<feature type="domain" description="Response regulatory" evidence="8">
    <location>
        <begin position="5"/>
        <end position="119"/>
    </location>
</feature>
<evidence type="ECO:0000256" key="1">
    <source>
        <dbReference type="ARBA" id="ARBA00022741"/>
    </source>
</evidence>
<dbReference type="InterPro" id="IPR003593">
    <property type="entry name" value="AAA+_ATPase"/>
</dbReference>
<dbReference type="PROSITE" id="PS50045">
    <property type="entry name" value="SIGMA54_INTERACT_4"/>
    <property type="match status" value="1"/>
</dbReference>
<keyword evidence="3" id="KW-0805">Transcription regulation</keyword>
<dbReference type="InterPro" id="IPR058031">
    <property type="entry name" value="AAA_lid_NorR"/>
</dbReference>
<feature type="modified residue" description="4-aspartylphosphate" evidence="6">
    <location>
        <position position="54"/>
    </location>
</feature>
<evidence type="ECO:0000256" key="6">
    <source>
        <dbReference type="PROSITE-ProRule" id="PRU00169"/>
    </source>
</evidence>
<dbReference type="Pfam" id="PF25601">
    <property type="entry name" value="AAA_lid_14"/>
    <property type="match status" value="1"/>
</dbReference>
<proteinExistence type="predicted"/>
<keyword evidence="5" id="KW-0804">Transcription</keyword>
<dbReference type="Pfam" id="PF02954">
    <property type="entry name" value="HTH_8"/>
    <property type="match status" value="1"/>
</dbReference>
<dbReference type="PROSITE" id="PS00688">
    <property type="entry name" value="SIGMA54_INTERACT_3"/>
    <property type="match status" value="1"/>
</dbReference>
<dbReference type="InterPro" id="IPR001789">
    <property type="entry name" value="Sig_transdc_resp-reg_receiver"/>
</dbReference>
<dbReference type="SUPFAM" id="SSF52172">
    <property type="entry name" value="CheY-like"/>
    <property type="match status" value="1"/>
</dbReference>
<dbReference type="InterPro" id="IPR025943">
    <property type="entry name" value="Sigma_54_int_dom_ATP-bd_2"/>
</dbReference>
<dbReference type="SUPFAM" id="SSF52540">
    <property type="entry name" value="P-loop containing nucleoside triphosphate hydrolases"/>
    <property type="match status" value="1"/>
</dbReference>
<dbReference type="FunFam" id="3.40.50.300:FF:000006">
    <property type="entry name" value="DNA-binding transcriptional regulator NtrC"/>
    <property type="match status" value="1"/>
</dbReference>
<dbReference type="GO" id="GO:0000160">
    <property type="term" value="P:phosphorelay signal transduction system"/>
    <property type="evidence" value="ECO:0007669"/>
    <property type="project" value="InterPro"/>
</dbReference>
<dbReference type="RefSeq" id="WP_271139672.1">
    <property type="nucleotide sequence ID" value="NZ_JAPYYP010000005.1"/>
</dbReference>
<keyword evidence="10" id="KW-1185">Reference proteome</keyword>
<comment type="caution">
    <text evidence="9">The sequence shown here is derived from an EMBL/GenBank/DDBJ whole genome shotgun (WGS) entry which is preliminary data.</text>
</comment>
<evidence type="ECO:0000256" key="3">
    <source>
        <dbReference type="ARBA" id="ARBA00023015"/>
    </source>
</evidence>
<evidence type="ECO:0000313" key="10">
    <source>
        <dbReference type="Proteomes" id="UP001151071"/>
    </source>
</evidence>
<dbReference type="SUPFAM" id="SSF46689">
    <property type="entry name" value="Homeodomain-like"/>
    <property type="match status" value="1"/>
</dbReference>
<dbReference type="Gene3D" id="3.40.50.2300">
    <property type="match status" value="1"/>
</dbReference>
<accession>A0A9X3Z2R2</accession>
<keyword evidence="1" id="KW-0547">Nucleotide-binding</keyword>
<reference evidence="9" key="1">
    <citation type="submission" date="2022-12" db="EMBL/GenBank/DDBJ databases">
        <title>Draft genome sequence of the thermophilic strain Brevibacillus thermoruber HT42, isolated from Los Humeros, Puebla, Mexico, with biotechnological potential.</title>
        <authorList>
            <person name="Lara Sanchez J."/>
            <person name="Solis Palacios R."/>
            <person name="Bustos Baena A.S."/>
            <person name="Ruz Baez A.E."/>
            <person name="Espinosa Luna G."/>
            <person name="Oliart Ros R.M."/>
        </authorList>
    </citation>
    <scope>NUCLEOTIDE SEQUENCE</scope>
    <source>
        <strain evidence="9">HT42</strain>
    </source>
</reference>
<dbReference type="PROSITE" id="PS00676">
    <property type="entry name" value="SIGMA54_INTERACT_2"/>
    <property type="match status" value="1"/>
</dbReference>
<evidence type="ECO:0000256" key="5">
    <source>
        <dbReference type="ARBA" id="ARBA00023163"/>
    </source>
</evidence>
<dbReference type="SMART" id="SM00448">
    <property type="entry name" value="REC"/>
    <property type="match status" value="1"/>
</dbReference>
<dbReference type="PRINTS" id="PR01590">
    <property type="entry name" value="HTHFIS"/>
</dbReference>
<dbReference type="GO" id="GO:0043565">
    <property type="term" value="F:sequence-specific DNA binding"/>
    <property type="evidence" value="ECO:0007669"/>
    <property type="project" value="InterPro"/>
</dbReference>
<dbReference type="InterPro" id="IPR025944">
    <property type="entry name" value="Sigma_54_int_dom_CS"/>
</dbReference>
<dbReference type="GO" id="GO:0005524">
    <property type="term" value="F:ATP binding"/>
    <property type="evidence" value="ECO:0007669"/>
    <property type="project" value="UniProtKB-KW"/>
</dbReference>
<organism evidence="9 10">
    <name type="scientific">Brevibacillus thermoruber</name>
    <dbReference type="NCBI Taxonomy" id="33942"/>
    <lineage>
        <taxon>Bacteria</taxon>
        <taxon>Bacillati</taxon>
        <taxon>Bacillota</taxon>
        <taxon>Bacilli</taxon>
        <taxon>Bacillales</taxon>
        <taxon>Paenibacillaceae</taxon>
        <taxon>Brevibacillus</taxon>
    </lineage>
</organism>
<evidence type="ECO:0000259" key="8">
    <source>
        <dbReference type="PROSITE" id="PS50110"/>
    </source>
</evidence>
<dbReference type="Gene3D" id="1.10.8.60">
    <property type="match status" value="1"/>
</dbReference>
<dbReference type="InterPro" id="IPR002197">
    <property type="entry name" value="HTH_Fis"/>
</dbReference>
<dbReference type="Proteomes" id="UP001151071">
    <property type="component" value="Unassembled WGS sequence"/>
</dbReference>
<evidence type="ECO:0000313" key="9">
    <source>
        <dbReference type="EMBL" id="MDA5107899.1"/>
    </source>
</evidence>
<feature type="domain" description="Sigma-54 factor interaction" evidence="7">
    <location>
        <begin position="132"/>
        <end position="360"/>
    </location>
</feature>
<dbReference type="PROSITE" id="PS00675">
    <property type="entry name" value="SIGMA54_INTERACT_1"/>
    <property type="match status" value="1"/>
</dbReference>
<dbReference type="Gene3D" id="1.10.10.60">
    <property type="entry name" value="Homeodomain-like"/>
    <property type="match status" value="1"/>
</dbReference>
<dbReference type="CDD" id="cd00009">
    <property type="entry name" value="AAA"/>
    <property type="match status" value="1"/>
</dbReference>
<dbReference type="InterPro" id="IPR009057">
    <property type="entry name" value="Homeodomain-like_sf"/>
</dbReference>
<evidence type="ECO:0000256" key="4">
    <source>
        <dbReference type="ARBA" id="ARBA00023125"/>
    </source>
</evidence>
<dbReference type="Gene3D" id="3.40.50.300">
    <property type="entry name" value="P-loop containing nucleotide triphosphate hydrolases"/>
    <property type="match status" value="1"/>
</dbReference>